<gene>
    <name evidence="2" type="ORF">VK70_15535</name>
</gene>
<keyword evidence="1" id="KW-0472">Membrane</keyword>
<accession>A0A0F7FAS6</accession>
<feature type="transmembrane region" description="Helical" evidence="1">
    <location>
        <begin position="6"/>
        <end position="24"/>
    </location>
</feature>
<dbReference type="HOGENOM" id="CLU_2956194_0_0_9"/>
<name>A0A0F7FAS6_PAEDU</name>
<keyword evidence="1" id="KW-0812">Transmembrane</keyword>
<dbReference type="EMBL" id="CP011114">
    <property type="protein sequence ID" value="AKG35812.1"/>
    <property type="molecule type" value="Genomic_DNA"/>
</dbReference>
<evidence type="ECO:0000256" key="1">
    <source>
        <dbReference type="SAM" id="Phobius"/>
    </source>
</evidence>
<proteinExistence type="predicted"/>
<dbReference type="AlphaFoldDB" id="A0A0F7FAS6"/>
<reference evidence="2 3" key="1">
    <citation type="submission" date="2015-03" db="EMBL/GenBank/DDBJ databases">
        <authorList>
            <person name="Abdul Halim M."/>
        </authorList>
    </citation>
    <scope>NUCLEOTIDE SEQUENCE [LARGE SCALE GENOMIC DNA]</scope>
    <source>
        <strain evidence="2 3">ATCC 35681</strain>
    </source>
</reference>
<keyword evidence="1" id="KW-1133">Transmembrane helix</keyword>
<evidence type="ECO:0000313" key="2">
    <source>
        <dbReference type="EMBL" id="AKG35812.1"/>
    </source>
</evidence>
<organism evidence="2 3">
    <name type="scientific">Paenibacillus durus ATCC 35681</name>
    <dbReference type="NCBI Taxonomy" id="1333534"/>
    <lineage>
        <taxon>Bacteria</taxon>
        <taxon>Bacillati</taxon>
        <taxon>Bacillota</taxon>
        <taxon>Bacilli</taxon>
        <taxon>Bacillales</taxon>
        <taxon>Paenibacillaceae</taxon>
        <taxon>Paenibacillus</taxon>
    </lineage>
</organism>
<dbReference type="Proteomes" id="UP000034189">
    <property type="component" value="Chromosome"/>
</dbReference>
<protein>
    <submittedName>
        <fullName evidence="2">Uncharacterized protein</fullName>
    </submittedName>
</protein>
<sequence>MSVDKNIISLIAAKIAAFLFYEIMSNLNDKNFIPFPILTRILSHSRQTKYGKNAVLITQ</sequence>
<reference evidence="2 3" key="2">
    <citation type="journal article" date="2016" name="Genome Announc.">
        <title>Genome Sequence of a Gram-Positive Diazotroph, Paenibacillus durus Type Strain ATCC 35681.</title>
        <authorList>
            <person name="Halim M.A."/>
            <person name="Rahman A.Y."/>
            <person name="Sim K.S."/>
            <person name="Yam H.C."/>
            <person name="Rahim A.A."/>
            <person name="Ghazali A.H."/>
            <person name="Najimudin N."/>
        </authorList>
    </citation>
    <scope>NUCLEOTIDE SEQUENCE [LARGE SCALE GENOMIC DNA]</scope>
    <source>
        <strain evidence="2 3">ATCC 35681</strain>
    </source>
</reference>
<dbReference type="PATRIC" id="fig|1333534.5.peg.3424"/>
<evidence type="ECO:0000313" key="3">
    <source>
        <dbReference type="Proteomes" id="UP000034189"/>
    </source>
</evidence>